<dbReference type="GO" id="GO:0005524">
    <property type="term" value="F:ATP binding"/>
    <property type="evidence" value="ECO:0007669"/>
    <property type="project" value="UniProtKB-KW"/>
</dbReference>
<keyword evidence="5" id="KW-1185">Reference proteome</keyword>
<dbReference type="InterPro" id="IPR003439">
    <property type="entry name" value="ABC_transporter-like_ATP-bd"/>
</dbReference>
<feature type="domain" description="ABC transporter" evidence="3">
    <location>
        <begin position="22"/>
        <end position="259"/>
    </location>
</feature>
<dbReference type="KEGG" id="mamp:MAMA39_03960"/>
<dbReference type="InterPro" id="IPR050107">
    <property type="entry name" value="ABC_carbohydrate_import_ATPase"/>
</dbReference>
<evidence type="ECO:0000256" key="2">
    <source>
        <dbReference type="ARBA" id="ARBA00022840"/>
    </source>
</evidence>
<evidence type="ECO:0000313" key="5">
    <source>
        <dbReference type="Proteomes" id="UP000261764"/>
    </source>
</evidence>
<dbReference type="Pfam" id="PF00005">
    <property type="entry name" value="ABC_tran"/>
    <property type="match status" value="2"/>
</dbReference>
<name>A0A292IIU3_9MOLU</name>
<dbReference type="SUPFAM" id="SSF52540">
    <property type="entry name" value="P-loop containing nucleoside triphosphate hydrolases"/>
    <property type="match status" value="2"/>
</dbReference>
<dbReference type="CDD" id="cd03215">
    <property type="entry name" value="ABC_Carb_Monos_II"/>
    <property type="match status" value="1"/>
</dbReference>
<feature type="domain" description="ABC transporter" evidence="3">
    <location>
        <begin position="312"/>
        <end position="560"/>
    </location>
</feature>
<dbReference type="RefSeq" id="WP_343251136.1">
    <property type="nucleotide sequence ID" value="NZ_HG937516.1"/>
</dbReference>
<gene>
    <name evidence="4" type="ORF">MAMA39_03960</name>
</gene>
<dbReference type="PANTHER" id="PTHR43790:SF4">
    <property type="entry name" value="GUANOSINE IMPORT ATP-BINDING PROTEIN NUPO"/>
    <property type="match status" value="1"/>
</dbReference>
<dbReference type="Proteomes" id="UP000261764">
    <property type="component" value="Chromosome I"/>
</dbReference>
<protein>
    <recommendedName>
        <fullName evidence="3">ABC transporter domain-containing protein</fullName>
    </recommendedName>
</protein>
<dbReference type="PANTHER" id="PTHR43790">
    <property type="entry name" value="CARBOHYDRATE TRANSPORT ATP-BINDING PROTEIN MG119-RELATED"/>
    <property type="match status" value="1"/>
</dbReference>
<dbReference type="GO" id="GO:0016887">
    <property type="term" value="F:ATP hydrolysis activity"/>
    <property type="evidence" value="ECO:0007669"/>
    <property type="project" value="InterPro"/>
</dbReference>
<dbReference type="PROSITE" id="PS00211">
    <property type="entry name" value="ABC_TRANSPORTER_1"/>
    <property type="match status" value="1"/>
</dbReference>
<dbReference type="CDD" id="cd03216">
    <property type="entry name" value="ABC_Carb_Monos_I"/>
    <property type="match status" value="1"/>
</dbReference>
<evidence type="ECO:0000259" key="3">
    <source>
        <dbReference type="PROSITE" id="PS50893"/>
    </source>
</evidence>
<reference evidence="4 5" key="1">
    <citation type="journal article" date="2015" name="Clin. Infect. Dis.">
        <title>Genomic Investigations unmask Mycoplasma amphoriforme, a new respiratory pathogen.</title>
        <authorList>
            <person name="Gillespie S.H."/>
            <person name="Ling C.L."/>
            <person name="Oravcova K."/>
            <person name="Pinheiro M."/>
            <person name="Wells L."/>
            <person name="Bryant J.M."/>
            <person name="McHugh T.D."/>
            <person name="Bebear C."/>
            <person name="Webster D."/>
            <person name="Harris S.R."/>
            <person name="Seth-Smith H.M."/>
            <person name="Thomson N.R."/>
        </authorList>
    </citation>
    <scope>NUCLEOTIDE SEQUENCE [LARGE SCALE GENOMIC DNA]</scope>
    <source>
        <strain evidence="4 5">A39</strain>
    </source>
</reference>
<dbReference type="Gene3D" id="3.40.50.300">
    <property type="entry name" value="P-loop containing nucleotide triphosphate hydrolases"/>
    <property type="match status" value="2"/>
</dbReference>
<keyword evidence="1" id="KW-0547">Nucleotide-binding</keyword>
<evidence type="ECO:0000256" key="1">
    <source>
        <dbReference type="ARBA" id="ARBA00022741"/>
    </source>
</evidence>
<organism evidence="4 5">
    <name type="scientific">Mycoplasma amphoriforme A39</name>
    <dbReference type="NCBI Taxonomy" id="572419"/>
    <lineage>
        <taxon>Bacteria</taxon>
        <taxon>Bacillati</taxon>
        <taxon>Mycoplasmatota</taxon>
        <taxon>Mollicutes</taxon>
        <taxon>Mycoplasmataceae</taxon>
        <taxon>Mycoplasma</taxon>
    </lineage>
</organism>
<dbReference type="InterPro" id="IPR027417">
    <property type="entry name" value="P-loop_NTPase"/>
</dbReference>
<accession>A0A292IIU3</accession>
<dbReference type="SMART" id="SM00382">
    <property type="entry name" value="AAA"/>
    <property type="match status" value="1"/>
</dbReference>
<proteinExistence type="predicted"/>
<keyword evidence="2" id="KW-0067">ATP-binding</keyword>
<dbReference type="PROSITE" id="PS50893">
    <property type="entry name" value="ABC_TRANSPORTER_2"/>
    <property type="match status" value="2"/>
</dbReference>
<evidence type="ECO:0000313" key="4">
    <source>
        <dbReference type="EMBL" id="CDN40516.1"/>
    </source>
</evidence>
<dbReference type="EMBL" id="HG937516">
    <property type="protein sequence ID" value="CDN40516.1"/>
    <property type="molecule type" value="Genomic_DNA"/>
</dbReference>
<dbReference type="InterPro" id="IPR017871">
    <property type="entry name" value="ABC_transporter-like_CS"/>
</dbReference>
<sequence>MNFGNFNQYYLERNYDRSAYALEMIDIHKSFNNGKIKANIGINLAVVKNEIHAIIGENGAGKSTLMSILFGLYEQDRGDIYINGKLVKLKSSKDASKYNIGMVHQHFKLIDNYRVIDNIILGVEKTKWGFLSKSASRKKIQNLIKQYNFNVDLNAMVSSLTVGQQQKVEILKVLFRDPEILIFDEPTAVLSDNEISSFLEILKEFKNQGKTIIIITHKLYEVKKVADVATIIRKGTYVGTIDVKKTPVNVMAELMVGRKLVESKNNLSTTTNEVVLEVNKLDLTFIPLFDWYVLRFEKTVRKIFNLIKGLLLHKKTISQKASVKKPKKSEPITVSFKVKKGEIFAIAGVEVNGQAKLAEYLSGLKLAKSKTITFLGKDISHYSINNRNRLGISHVPEDRHKHGLVLDQNCRKNVVNNLINKHPFSVVGLVVEYEIAQYANAIIEKFDVRGSANGTAMARTLSGGNQQKLIVGREISKPHKLLIMVQPTRGLDVGAIEYIHQRIIEEKQKENTVVLISYELDEILALADTIAVISKNSIVGIGDKITMTRQRIGELIGGSEVVTHA</sequence>
<dbReference type="InterPro" id="IPR003593">
    <property type="entry name" value="AAA+_ATPase"/>
</dbReference>
<dbReference type="AlphaFoldDB" id="A0A292IIU3"/>